<feature type="domain" description="S-adenosyl-l-methionine hydroxide adenosyltransferase N-terminal" evidence="1">
    <location>
        <begin position="5"/>
        <end position="171"/>
    </location>
</feature>
<dbReference type="Pfam" id="PF01887">
    <property type="entry name" value="SAM_HAT_N"/>
    <property type="match status" value="1"/>
</dbReference>
<dbReference type="PANTHER" id="PTHR35092:SF1">
    <property type="entry name" value="CHLORINASE MJ1651"/>
    <property type="match status" value="1"/>
</dbReference>
<evidence type="ECO:0000313" key="3">
    <source>
        <dbReference type="EMBL" id="MBV6342573.1"/>
    </source>
</evidence>
<dbReference type="InterPro" id="IPR046469">
    <property type="entry name" value="SAM_HAT_N"/>
</dbReference>
<keyword evidence="4" id="KW-1185">Reference proteome</keyword>
<organism evidence="3 4">
    <name type="scientific">Candidatus Magnetobacterium casense</name>
    <dbReference type="NCBI Taxonomy" id="1455061"/>
    <lineage>
        <taxon>Bacteria</taxon>
        <taxon>Pseudomonadati</taxon>
        <taxon>Nitrospirota</taxon>
        <taxon>Thermodesulfovibrionia</taxon>
        <taxon>Thermodesulfovibrionales</taxon>
        <taxon>Candidatus Magnetobacteriaceae</taxon>
        <taxon>Candidatus Magnetobacterium</taxon>
    </lineage>
</organism>
<dbReference type="InterPro" id="IPR002747">
    <property type="entry name" value="SAM_OH_AdoTrfase"/>
</dbReference>
<evidence type="ECO:0000259" key="2">
    <source>
        <dbReference type="Pfam" id="PF20257"/>
    </source>
</evidence>
<dbReference type="PIRSF" id="PIRSF006779">
    <property type="entry name" value="UCP006779"/>
    <property type="match status" value="1"/>
</dbReference>
<dbReference type="Proteomes" id="UP001196980">
    <property type="component" value="Unassembled WGS sequence"/>
</dbReference>
<accession>A0ABS6S2C4</accession>
<dbReference type="RefSeq" id="WP_218253190.1">
    <property type="nucleotide sequence ID" value="NZ_JABXWD010000284.1"/>
</dbReference>
<proteinExistence type="predicted"/>
<protein>
    <submittedName>
        <fullName evidence="3">SAM-dependent chlorinase/fluorinase</fullName>
    </submittedName>
</protein>
<gene>
    <name evidence="3" type="ORF">HWQ67_13370</name>
</gene>
<dbReference type="Pfam" id="PF20257">
    <property type="entry name" value="SAM_HAT_C"/>
    <property type="match status" value="1"/>
</dbReference>
<dbReference type="PANTHER" id="PTHR35092">
    <property type="entry name" value="CHLORINASE MJ1651"/>
    <property type="match status" value="1"/>
</dbReference>
<evidence type="ECO:0000259" key="1">
    <source>
        <dbReference type="Pfam" id="PF01887"/>
    </source>
</evidence>
<evidence type="ECO:0000313" key="4">
    <source>
        <dbReference type="Proteomes" id="UP001196980"/>
    </source>
</evidence>
<comment type="caution">
    <text evidence="3">The sequence shown here is derived from an EMBL/GenBank/DDBJ whole genome shotgun (WGS) entry which is preliminary data.</text>
</comment>
<dbReference type="EMBL" id="JABXWD010000284">
    <property type="protein sequence ID" value="MBV6342573.1"/>
    <property type="molecule type" value="Genomic_DNA"/>
</dbReference>
<sequence length="279" mass="29828">MSFIITLTTDFGYDDAYVAAVKGAILNINPEASIVDVSHSIKPQDILQAAFILNSAYRYFPKQTVHLAIVDPGVGSERRGIILKTPSAMFVAPDNGILSYVIDDLFSVEGGPVMEQSHGLTEIVFKAGLEAAAITDPRFWRHPVSPTFHGRDVFAPVAAGLSLGISLYEFGEKINSLHVLPVPRPSLDPDGNLVGQVLHIDRFGNLIANIRNSSLPGKNVVVEVAGQRIQGISDYYAQKEGVVAVAGSSGYLEVSLRDGSACDFLGVGVGEEIRVIPVA</sequence>
<name>A0ABS6S2C4_9BACT</name>
<feature type="domain" description="S-adenosyl-l-methionine hydroxide adenosyltransferase C-terminal" evidence="2">
    <location>
        <begin position="195"/>
        <end position="274"/>
    </location>
</feature>
<dbReference type="InterPro" id="IPR046470">
    <property type="entry name" value="SAM_HAT_C"/>
</dbReference>
<reference evidence="3 4" key="1">
    <citation type="journal article" date="2020" name="J Geophys Res Biogeosci">
        <title>Magnetotaxis as an Adaptation to Enable Bacterial Shuttling of Microbial Sulfur and Sulfur Cycling Across Aquatic Oxic#Anoxic Interfaces.</title>
        <authorList>
            <person name="Li J."/>
            <person name="Liu P."/>
            <person name="Wang J."/>
            <person name="Roberts A.P."/>
            <person name="Pan Y."/>
        </authorList>
    </citation>
    <scope>NUCLEOTIDE SEQUENCE [LARGE SCALE GENOMIC DNA]</scope>
    <source>
        <strain evidence="3 4">MYR-1_YQ</strain>
    </source>
</reference>